<feature type="non-terminal residue" evidence="1">
    <location>
        <position position="1"/>
    </location>
</feature>
<sequence>PGPSQYLALPNPQTIEDFLIASFFHRNEIAWTPDHLNIKRNECADQLAKEAS</sequence>
<dbReference type="EMBL" id="JABBWE010000051">
    <property type="protein sequence ID" value="KAG1790334.1"/>
    <property type="molecule type" value="Genomic_DNA"/>
</dbReference>
<feature type="non-terminal residue" evidence="1">
    <location>
        <position position="52"/>
    </location>
</feature>
<dbReference type="OrthoDB" id="3230070at2759"/>
<proteinExistence type="predicted"/>
<dbReference type="AlphaFoldDB" id="A0A9P7AJV7"/>
<evidence type="ECO:0000313" key="1">
    <source>
        <dbReference type="EMBL" id="KAG1790334.1"/>
    </source>
</evidence>
<dbReference type="Proteomes" id="UP000719766">
    <property type="component" value="Unassembled WGS sequence"/>
</dbReference>
<dbReference type="RefSeq" id="XP_041157306.1">
    <property type="nucleotide sequence ID" value="XM_041296788.1"/>
</dbReference>
<accession>A0A9P7AJV7</accession>
<name>A0A9P7AJV7_9AGAM</name>
<dbReference type="GeneID" id="64590552"/>
<organism evidence="1 2">
    <name type="scientific">Suillus plorans</name>
    <dbReference type="NCBI Taxonomy" id="116603"/>
    <lineage>
        <taxon>Eukaryota</taxon>
        <taxon>Fungi</taxon>
        <taxon>Dikarya</taxon>
        <taxon>Basidiomycota</taxon>
        <taxon>Agaricomycotina</taxon>
        <taxon>Agaricomycetes</taxon>
        <taxon>Agaricomycetidae</taxon>
        <taxon>Boletales</taxon>
        <taxon>Suillineae</taxon>
        <taxon>Suillaceae</taxon>
        <taxon>Suillus</taxon>
    </lineage>
</organism>
<evidence type="ECO:0000313" key="2">
    <source>
        <dbReference type="Proteomes" id="UP000719766"/>
    </source>
</evidence>
<comment type="caution">
    <text evidence="1">The sequence shown here is derived from an EMBL/GenBank/DDBJ whole genome shotgun (WGS) entry which is preliminary data.</text>
</comment>
<dbReference type="InterPro" id="IPR012337">
    <property type="entry name" value="RNaseH-like_sf"/>
</dbReference>
<protein>
    <submittedName>
        <fullName evidence="1">Uncharacterized protein</fullName>
    </submittedName>
</protein>
<dbReference type="SUPFAM" id="SSF53098">
    <property type="entry name" value="Ribonuclease H-like"/>
    <property type="match status" value="1"/>
</dbReference>
<reference evidence="1" key="1">
    <citation type="journal article" date="2020" name="New Phytol.">
        <title>Comparative genomics reveals dynamic genome evolution in host specialist ectomycorrhizal fungi.</title>
        <authorList>
            <person name="Lofgren L.A."/>
            <person name="Nguyen N.H."/>
            <person name="Vilgalys R."/>
            <person name="Ruytinx J."/>
            <person name="Liao H.L."/>
            <person name="Branco S."/>
            <person name="Kuo A."/>
            <person name="LaButti K."/>
            <person name="Lipzen A."/>
            <person name="Andreopoulos W."/>
            <person name="Pangilinan J."/>
            <person name="Riley R."/>
            <person name="Hundley H."/>
            <person name="Na H."/>
            <person name="Barry K."/>
            <person name="Grigoriev I.V."/>
            <person name="Stajich J.E."/>
            <person name="Kennedy P.G."/>
        </authorList>
    </citation>
    <scope>NUCLEOTIDE SEQUENCE</scope>
    <source>
        <strain evidence="1">S12</strain>
    </source>
</reference>
<keyword evidence="2" id="KW-1185">Reference proteome</keyword>
<gene>
    <name evidence="1" type="ORF">HD556DRAFT_1220350</name>
</gene>